<gene>
    <name evidence="8 11" type="primary">tadA</name>
    <name evidence="11" type="ORF">NC992_10840</name>
</gene>
<dbReference type="Pfam" id="PF14437">
    <property type="entry name" value="MafB19-deam"/>
    <property type="match status" value="1"/>
</dbReference>
<evidence type="ECO:0000256" key="4">
    <source>
        <dbReference type="ARBA" id="ARBA00022723"/>
    </source>
</evidence>
<dbReference type="EMBL" id="JAMPKX010000003">
    <property type="protein sequence ID" value="MEP0947369.1"/>
    <property type="molecule type" value="Genomic_DNA"/>
</dbReference>
<keyword evidence="6 8" id="KW-0862">Zinc</keyword>
<evidence type="ECO:0000256" key="2">
    <source>
        <dbReference type="ARBA" id="ARBA00011738"/>
    </source>
</evidence>
<comment type="catalytic activity">
    <reaction evidence="7 8">
        <text>adenosine(34) in tRNA + H2O + H(+) = inosine(34) in tRNA + NH4(+)</text>
        <dbReference type="Rhea" id="RHEA:43168"/>
        <dbReference type="Rhea" id="RHEA-COMP:10373"/>
        <dbReference type="Rhea" id="RHEA-COMP:10374"/>
        <dbReference type="ChEBI" id="CHEBI:15377"/>
        <dbReference type="ChEBI" id="CHEBI:15378"/>
        <dbReference type="ChEBI" id="CHEBI:28938"/>
        <dbReference type="ChEBI" id="CHEBI:74411"/>
        <dbReference type="ChEBI" id="CHEBI:82852"/>
        <dbReference type="EC" id="3.5.4.33"/>
    </reaction>
</comment>
<feature type="binding site" evidence="8">
    <location>
        <position position="73"/>
    </location>
    <ligand>
        <name>Zn(2+)</name>
        <dbReference type="ChEBI" id="CHEBI:29105"/>
        <note>catalytic</note>
    </ligand>
</feature>
<keyword evidence="4 8" id="KW-0479">Metal-binding</keyword>
<comment type="caution">
    <text evidence="11">The sequence shown here is derived from an EMBL/GenBank/DDBJ whole genome shotgun (WGS) entry which is preliminary data.</text>
</comment>
<keyword evidence="12" id="KW-1185">Reference proteome</keyword>
<evidence type="ECO:0000313" key="11">
    <source>
        <dbReference type="EMBL" id="MEP0947369.1"/>
    </source>
</evidence>
<evidence type="ECO:0000256" key="9">
    <source>
        <dbReference type="SAM" id="MobiDB-lite"/>
    </source>
</evidence>
<dbReference type="RefSeq" id="WP_206755214.1">
    <property type="nucleotide sequence ID" value="NZ_JAMPKX010000003.1"/>
</dbReference>
<dbReference type="PROSITE" id="PS51747">
    <property type="entry name" value="CYT_DCMP_DEAMINASES_2"/>
    <property type="match status" value="1"/>
</dbReference>
<dbReference type="SUPFAM" id="SSF53927">
    <property type="entry name" value="Cytidine deaminase-like"/>
    <property type="match status" value="1"/>
</dbReference>
<feature type="active site" description="Proton donor" evidence="8">
    <location>
        <position position="75"/>
    </location>
</feature>
<protein>
    <recommendedName>
        <fullName evidence="8">tRNA-specific adenosine deaminase</fullName>
        <ecNumber evidence="8">3.5.4.33</ecNumber>
    </recommendedName>
</protein>
<comment type="subunit">
    <text evidence="2 8">Homodimer.</text>
</comment>
<evidence type="ECO:0000256" key="5">
    <source>
        <dbReference type="ARBA" id="ARBA00022801"/>
    </source>
</evidence>
<evidence type="ECO:0000256" key="7">
    <source>
        <dbReference type="ARBA" id="ARBA00048045"/>
    </source>
</evidence>
<dbReference type="PANTHER" id="PTHR11079:SF202">
    <property type="entry name" value="TRNA-SPECIFIC ADENOSINE DEAMINASE"/>
    <property type="match status" value="1"/>
</dbReference>
<dbReference type="CDD" id="cd01285">
    <property type="entry name" value="nucleoside_deaminase"/>
    <property type="match status" value="1"/>
</dbReference>
<evidence type="ECO:0000256" key="1">
    <source>
        <dbReference type="ARBA" id="ARBA00010669"/>
    </source>
</evidence>
<sequence>MPDDLSSQDLPPHELADETTLRHQRWMLRAMELAEAAGTAGDVPVGAVVVGPGDRVLAEAGNRREQDQDPTAHAEVLALRQAAHQLGNWHLNECTLYVTLEPCPMCAGAIVLSRLGLLVYGTHDPKSGAVRSVLNLPDGPASNHRLRVVTGVLAEPCRQQLQQWFQQRRQEQRRPPLTMTPTELS</sequence>
<comment type="function">
    <text evidence="8">Catalyzes the deamination of adenosine to inosine at the wobble position 34 of tRNA(Arg2).</text>
</comment>
<evidence type="ECO:0000313" key="12">
    <source>
        <dbReference type="Proteomes" id="UP001482513"/>
    </source>
</evidence>
<comment type="similarity">
    <text evidence="1">Belongs to the cytidine and deoxycytidylate deaminase family. ADAT2 subfamily.</text>
</comment>
<keyword evidence="5 8" id="KW-0378">Hydrolase</keyword>
<dbReference type="InterPro" id="IPR028883">
    <property type="entry name" value="tRNA_aden_deaminase"/>
</dbReference>
<dbReference type="PROSITE" id="PS00903">
    <property type="entry name" value="CYT_DCMP_DEAMINASES_1"/>
    <property type="match status" value="1"/>
</dbReference>
<dbReference type="InterPro" id="IPR002125">
    <property type="entry name" value="CMP_dCMP_dom"/>
</dbReference>
<feature type="domain" description="CMP/dCMP-type deaminase" evidence="10">
    <location>
        <begin position="21"/>
        <end position="133"/>
    </location>
</feature>
<reference evidence="11 12" key="1">
    <citation type="submission" date="2022-04" db="EMBL/GenBank/DDBJ databases">
        <title>Positive selection, recombination, and allopatry shape intraspecific diversity of widespread and dominant cyanobacteria.</title>
        <authorList>
            <person name="Wei J."/>
            <person name="Shu W."/>
            <person name="Hu C."/>
        </authorList>
    </citation>
    <scope>NUCLEOTIDE SEQUENCE [LARGE SCALE GENOMIC DNA]</scope>
    <source>
        <strain evidence="11 12">DQ-A4</strain>
    </source>
</reference>
<dbReference type="GO" id="GO:0052717">
    <property type="term" value="F:tRNA-specific adenosine-34 deaminase activity"/>
    <property type="evidence" value="ECO:0007669"/>
    <property type="project" value="UniProtKB-EC"/>
</dbReference>
<dbReference type="HAMAP" id="MF_00972">
    <property type="entry name" value="tRNA_aden_deaminase"/>
    <property type="match status" value="1"/>
</dbReference>
<organism evidence="11 12">
    <name type="scientific">Leptolyngbya subtilissima DQ-A4</name>
    <dbReference type="NCBI Taxonomy" id="2933933"/>
    <lineage>
        <taxon>Bacteria</taxon>
        <taxon>Bacillati</taxon>
        <taxon>Cyanobacteriota</taxon>
        <taxon>Cyanophyceae</taxon>
        <taxon>Leptolyngbyales</taxon>
        <taxon>Leptolyngbyaceae</taxon>
        <taxon>Leptolyngbya group</taxon>
        <taxon>Leptolyngbya</taxon>
    </lineage>
</organism>
<feature type="binding site" evidence="8">
    <location>
        <position position="106"/>
    </location>
    <ligand>
        <name>Zn(2+)</name>
        <dbReference type="ChEBI" id="CHEBI:29105"/>
        <note>catalytic</note>
    </ligand>
</feature>
<dbReference type="Proteomes" id="UP001482513">
    <property type="component" value="Unassembled WGS sequence"/>
</dbReference>
<name>A0ABV0K3K9_9CYAN</name>
<proteinExistence type="inferred from homology"/>
<dbReference type="EC" id="3.5.4.33" evidence="8"/>
<evidence type="ECO:0000256" key="3">
    <source>
        <dbReference type="ARBA" id="ARBA00022694"/>
    </source>
</evidence>
<dbReference type="Gene3D" id="3.40.140.10">
    <property type="entry name" value="Cytidine Deaminase, domain 2"/>
    <property type="match status" value="1"/>
</dbReference>
<dbReference type="InterPro" id="IPR058535">
    <property type="entry name" value="MafB19-deam"/>
</dbReference>
<dbReference type="NCBIfam" id="NF008113">
    <property type="entry name" value="PRK10860.1"/>
    <property type="match status" value="1"/>
</dbReference>
<accession>A0ABV0K3K9</accession>
<dbReference type="InterPro" id="IPR016193">
    <property type="entry name" value="Cytidine_deaminase-like"/>
</dbReference>
<comment type="cofactor">
    <cofactor evidence="8">
        <name>Zn(2+)</name>
        <dbReference type="ChEBI" id="CHEBI:29105"/>
    </cofactor>
    <text evidence="8">Binds 1 zinc ion per subunit.</text>
</comment>
<feature type="binding site" evidence="8">
    <location>
        <position position="103"/>
    </location>
    <ligand>
        <name>Zn(2+)</name>
        <dbReference type="ChEBI" id="CHEBI:29105"/>
        <note>catalytic</note>
    </ligand>
</feature>
<dbReference type="PANTHER" id="PTHR11079">
    <property type="entry name" value="CYTOSINE DEAMINASE FAMILY MEMBER"/>
    <property type="match status" value="1"/>
</dbReference>
<evidence type="ECO:0000259" key="10">
    <source>
        <dbReference type="PROSITE" id="PS51747"/>
    </source>
</evidence>
<feature type="region of interest" description="Disordered" evidence="9">
    <location>
        <begin position="166"/>
        <end position="185"/>
    </location>
</feature>
<keyword evidence="3 8" id="KW-0819">tRNA processing</keyword>
<evidence type="ECO:0000256" key="6">
    <source>
        <dbReference type="ARBA" id="ARBA00022833"/>
    </source>
</evidence>
<evidence type="ECO:0000256" key="8">
    <source>
        <dbReference type="HAMAP-Rule" id="MF_00972"/>
    </source>
</evidence>
<dbReference type="InterPro" id="IPR016192">
    <property type="entry name" value="APOBEC/CMP_deaminase_Zn-bd"/>
</dbReference>